<proteinExistence type="predicted"/>
<reference evidence="2 3" key="1">
    <citation type="journal article" date="2013" name="ISME J.">
        <title>A metabolic model for members of the genus Tetrasphaera involved in enhanced biological phosphorus removal.</title>
        <authorList>
            <person name="Kristiansen R."/>
            <person name="Nguyen H.T.T."/>
            <person name="Saunders A.M."/>
            <person name="Nielsen J.L."/>
            <person name="Wimmer R."/>
            <person name="Le V.Q."/>
            <person name="McIlroy S.J."/>
            <person name="Petrovski S."/>
            <person name="Seviour R.J."/>
            <person name="Calteau A."/>
            <person name="Nielsen K.L."/>
            <person name="Nielsen P.H."/>
        </authorList>
    </citation>
    <scope>NUCLEOTIDE SEQUENCE [LARGE SCALE GENOMIC DNA]</scope>
    <source>
        <strain evidence="2 3">Ben 74</strain>
    </source>
</reference>
<dbReference type="AlphaFoldDB" id="A0A077M7M3"/>
<evidence type="ECO:0000313" key="2">
    <source>
        <dbReference type="EMBL" id="CCI52554.1"/>
    </source>
</evidence>
<organism evidence="2 3">
    <name type="scientific">Nostocoides jenkinsii Ben 74</name>
    <dbReference type="NCBI Taxonomy" id="1193518"/>
    <lineage>
        <taxon>Bacteria</taxon>
        <taxon>Bacillati</taxon>
        <taxon>Actinomycetota</taxon>
        <taxon>Actinomycetes</taxon>
        <taxon>Micrococcales</taxon>
        <taxon>Intrasporangiaceae</taxon>
        <taxon>Nostocoides</taxon>
    </lineage>
</organism>
<keyword evidence="3" id="KW-1185">Reference proteome</keyword>
<dbReference type="Proteomes" id="UP000035720">
    <property type="component" value="Unassembled WGS sequence"/>
</dbReference>
<protein>
    <submittedName>
        <fullName evidence="2">Uncharacterized protein</fullName>
    </submittedName>
</protein>
<gene>
    <name evidence="2" type="ORF">BN13_1820001</name>
</gene>
<sequence length="83" mass="9142">MTPDAARGSRKRRAEWAIDAVLPQRRALEQPEPGAGPASVHPDGMRERTWTAQRRRARSQPARSLPESSGTARLVPEHLSAGH</sequence>
<evidence type="ECO:0000313" key="3">
    <source>
        <dbReference type="Proteomes" id="UP000035720"/>
    </source>
</evidence>
<name>A0A077M7M3_9MICO</name>
<accession>A0A077M7M3</accession>
<comment type="caution">
    <text evidence="2">The sequence shown here is derived from an EMBL/GenBank/DDBJ whole genome shotgun (WGS) entry which is preliminary data.</text>
</comment>
<feature type="region of interest" description="Disordered" evidence="1">
    <location>
        <begin position="1"/>
        <end position="83"/>
    </location>
</feature>
<dbReference type="EMBL" id="CAJC01000093">
    <property type="protein sequence ID" value="CCI52554.1"/>
    <property type="molecule type" value="Genomic_DNA"/>
</dbReference>
<evidence type="ECO:0000256" key="1">
    <source>
        <dbReference type="SAM" id="MobiDB-lite"/>
    </source>
</evidence>